<dbReference type="EMBL" id="LR593886">
    <property type="protein sequence ID" value="VTR93302.1"/>
    <property type="molecule type" value="Genomic_DNA"/>
</dbReference>
<evidence type="ECO:0000313" key="1">
    <source>
        <dbReference type="EMBL" id="VTR93302.1"/>
    </source>
</evidence>
<dbReference type="AlphaFoldDB" id="A0A6P2D1K4"/>
<keyword evidence="2" id="KW-1185">Reference proteome</keyword>
<organism evidence="1 2">
    <name type="scientific">Gemmata massiliana</name>
    <dbReference type="NCBI Taxonomy" id="1210884"/>
    <lineage>
        <taxon>Bacteria</taxon>
        <taxon>Pseudomonadati</taxon>
        <taxon>Planctomycetota</taxon>
        <taxon>Planctomycetia</taxon>
        <taxon>Gemmatales</taxon>
        <taxon>Gemmataceae</taxon>
        <taxon>Gemmata</taxon>
    </lineage>
</organism>
<dbReference type="KEGG" id="gms:SOIL9_44120"/>
<dbReference type="Proteomes" id="UP000464178">
    <property type="component" value="Chromosome"/>
</dbReference>
<reference evidence="1 2" key="1">
    <citation type="submission" date="2019-05" db="EMBL/GenBank/DDBJ databases">
        <authorList>
            <consortium name="Science for Life Laboratories"/>
        </authorList>
    </citation>
    <scope>NUCLEOTIDE SEQUENCE [LARGE SCALE GENOMIC DNA]</scope>
    <source>
        <strain evidence="1">Soil9</strain>
    </source>
</reference>
<dbReference type="RefSeq" id="WP_232069630.1">
    <property type="nucleotide sequence ID" value="NZ_LR593886.1"/>
</dbReference>
<evidence type="ECO:0000313" key="2">
    <source>
        <dbReference type="Proteomes" id="UP000464178"/>
    </source>
</evidence>
<protein>
    <recommendedName>
        <fullName evidence="3">SMI1/KNR4 family protein</fullName>
    </recommendedName>
</protein>
<accession>A0A6P2D1K4</accession>
<name>A0A6P2D1K4_9BACT</name>
<sequence>MIPTRYKAKISEFLSHLLGTGDAPRGLTGVPYLGERPWAFLEAVPKGPRTEAQREACQDPHALIDMLLKRPVTERKLRLLAIARGRFVWDRGLFGDARLEQAVLLGERFVEGLASADEMRAARDLFDRAWLELVRAGTHRPASAARCCVSTNRDEIANCGTLHAQLPFIRDIFGDLLDSVAFAPEWRTSTAVALASQMYESREFGAMPILGDALQDAGCDSADVLNHCRGEGPHVRGCWVVDRVLGKE</sequence>
<evidence type="ECO:0008006" key="3">
    <source>
        <dbReference type="Google" id="ProtNLM"/>
    </source>
</evidence>
<gene>
    <name evidence="1" type="ORF">SOIL9_44120</name>
</gene>
<proteinExistence type="predicted"/>